<gene>
    <name evidence="3" type="ORF">HJC23_008213</name>
</gene>
<keyword evidence="2" id="KW-0812">Transmembrane</keyword>
<dbReference type="AlphaFoldDB" id="A0ABD3NJF4"/>
<comment type="caution">
    <text evidence="3">The sequence shown here is derived from an EMBL/GenBank/DDBJ whole genome shotgun (WGS) entry which is preliminary data.</text>
</comment>
<organism evidence="3 4">
    <name type="scientific">Cyclotella cryptica</name>
    <dbReference type="NCBI Taxonomy" id="29204"/>
    <lineage>
        <taxon>Eukaryota</taxon>
        <taxon>Sar</taxon>
        <taxon>Stramenopiles</taxon>
        <taxon>Ochrophyta</taxon>
        <taxon>Bacillariophyta</taxon>
        <taxon>Coscinodiscophyceae</taxon>
        <taxon>Thalassiosirophycidae</taxon>
        <taxon>Stephanodiscales</taxon>
        <taxon>Stephanodiscaceae</taxon>
        <taxon>Cyclotella</taxon>
    </lineage>
</organism>
<accession>A0ABD3NJF4</accession>
<dbReference type="EMBL" id="JABMIG020000515">
    <property type="protein sequence ID" value="KAL3776058.1"/>
    <property type="molecule type" value="Genomic_DNA"/>
</dbReference>
<evidence type="ECO:0000313" key="3">
    <source>
        <dbReference type="EMBL" id="KAL3776058.1"/>
    </source>
</evidence>
<dbReference type="Proteomes" id="UP001516023">
    <property type="component" value="Unassembled WGS sequence"/>
</dbReference>
<feature type="compositionally biased region" description="Polar residues" evidence="1">
    <location>
        <begin position="27"/>
        <end position="45"/>
    </location>
</feature>
<keyword evidence="2" id="KW-0472">Membrane</keyword>
<feature type="region of interest" description="Disordered" evidence="1">
    <location>
        <begin position="1"/>
        <end position="45"/>
    </location>
</feature>
<protein>
    <submittedName>
        <fullName evidence="3">Uncharacterized protein</fullName>
    </submittedName>
</protein>
<evidence type="ECO:0000313" key="4">
    <source>
        <dbReference type="Proteomes" id="UP001516023"/>
    </source>
</evidence>
<reference evidence="3 4" key="1">
    <citation type="journal article" date="2020" name="G3 (Bethesda)">
        <title>Improved Reference Genome for Cyclotella cryptica CCMP332, a Model for Cell Wall Morphogenesis, Salinity Adaptation, and Lipid Production in Diatoms (Bacillariophyta).</title>
        <authorList>
            <person name="Roberts W.R."/>
            <person name="Downey K.M."/>
            <person name="Ruck E.C."/>
            <person name="Traller J.C."/>
            <person name="Alverson A.J."/>
        </authorList>
    </citation>
    <scope>NUCLEOTIDE SEQUENCE [LARGE SCALE GENOMIC DNA]</scope>
    <source>
        <strain evidence="3 4">CCMP332</strain>
    </source>
</reference>
<proteinExistence type="predicted"/>
<name>A0ABD3NJF4_9STRA</name>
<evidence type="ECO:0000256" key="1">
    <source>
        <dbReference type="SAM" id="MobiDB-lite"/>
    </source>
</evidence>
<sequence length="250" mass="28187">MIRRSSSDPPLTIGDHRRDKESLLPTEKTSPPKQSSRATSTSVGDSNFSRVNPLLFSKLIFRKVLTSLTSSDDDTSSNGIVPLLKDILIGIASAITIMSIIIFFDHINLIHLQSAHNSRETAFSLLNDPETLTTLEESAGLKFIPALEYEQMMKEIEDSKSMVDKVKETSRETSTDLLKKLNELLPLMNKFEKILKESGIRLDKFCEECTWKGKKSCGIWLLYVIERYGTGEVEAKVHAMEKYPQCVKND</sequence>
<evidence type="ECO:0000256" key="2">
    <source>
        <dbReference type="SAM" id="Phobius"/>
    </source>
</evidence>
<keyword evidence="4" id="KW-1185">Reference proteome</keyword>
<keyword evidence="2" id="KW-1133">Transmembrane helix</keyword>
<feature type="transmembrane region" description="Helical" evidence="2">
    <location>
        <begin position="87"/>
        <end position="104"/>
    </location>
</feature>